<keyword evidence="2" id="KW-0479">Metal-binding</keyword>
<dbReference type="RefSeq" id="WP_200106802.1">
    <property type="nucleotide sequence ID" value="NZ_JAEHFV010000005.1"/>
</dbReference>
<feature type="binding site" evidence="2">
    <location>
        <position position="149"/>
    </location>
    <ligand>
        <name>Mg(2+)</name>
        <dbReference type="ChEBI" id="CHEBI:18420"/>
        <note>catalytic</note>
    </ligand>
</feature>
<feature type="domain" description="ENPP1-3/EXOG-like endonuclease/phosphodiesterase" evidence="3">
    <location>
        <begin position="57"/>
        <end position="249"/>
    </location>
</feature>
<keyword evidence="5" id="KW-0540">Nuclease</keyword>
<dbReference type="Pfam" id="PF01223">
    <property type="entry name" value="Endonuclease_NS"/>
    <property type="match status" value="1"/>
</dbReference>
<organism evidence="5 6">
    <name type="scientific">Flavobacterium agrisoli</name>
    <dbReference type="NCBI Taxonomy" id="2793066"/>
    <lineage>
        <taxon>Bacteria</taxon>
        <taxon>Pseudomonadati</taxon>
        <taxon>Bacteroidota</taxon>
        <taxon>Flavobacteriia</taxon>
        <taxon>Flavobacteriales</taxon>
        <taxon>Flavobacteriaceae</taxon>
        <taxon>Flavobacterium</taxon>
    </lineage>
</organism>
<evidence type="ECO:0000256" key="2">
    <source>
        <dbReference type="PIRSR" id="PIRSR640255-2"/>
    </source>
</evidence>
<dbReference type="SUPFAM" id="SSF54060">
    <property type="entry name" value="His-Me finger endonucleases"/>
    <property type="match status" value="1"/>
</dbReference>
<reference evidence="5" key="1">
    <citation type="submission" date="2020-12" db="EMBL/GenBank/DDBJ databases">
        <title>Bacterial novel species Flavobacterium sp. SE-1-e isolated from soil.</title>
        <authorList>
            <person name="Jung H.-Y."/>
        </authorList>
    </citation>
    <scope>NUCLEOTIDE SEQUENCE</scope>
    <source>
        <strain evidence="5">SE-1-e</strain>
    </source>
</reference>
<sequence>MRLFSFLFVLILSSCKQELKLNNSTIVNSDLATTSFSLMEHDFEYGPTSTTHQIIKHDFYTLSYHEKYEQAEWVAYFLKKDYKASNSFKRPYFIQDPKVKTNSADWRNYKNSGYDKGHLCPAADMAFNQNAYNDTFYTSNIAPQNHAFNSGIWNRLEQKTRYWSTQYGGLYVVTGGILKETTSFIGEEKVAVPNAFYKILFRFSNGKYKMIAFVIPNKKSDRPLSEYVVSVDSVEKSTGIDFFHKMNDKLENELESQSNYANWIKE</sequence>
<dbReference type="InterPro" id="IPR044925">
    <property type="entry name" value="His-Me_finger_sf"/>
</dbReference>
<dbReference type="PROSITE" id="PS51257">
    <property type="entry name" value="PROKAR_LIPOPROTEIN"/>
    <property type="match status" value="1"/>
</dbReference>
<dbReference type="GO" id="GO:0003676">
    <property type="term" value="F:nucleic acid binding"/>
    <property type="evidence" value="ECO:0007669"/>
    <property type="project" value="InterPro"/>
</dbReference>
<dbReference type="SMART" id="SM00477">
    <property type="entry name" value="NUC"/>
    <property type="match status" value="1"/>
</dbReference>
<keyword evidence="5" id="KW-0255">Endonuclease</keyword>
<evidence type="ECO:0000259" key="4">
    <source>
        <dbReference type="SMART" id="SM00892"/>
    </source>
</evidence>
<dbReference type="GO" id="GO:0046872">
    <property type="term" value="F:metal ion binding"/>
    <property type="evidence" value="ECO:0007669"/>
    <property type="project" value="UniProtKB-KW"/>
</dbReference>
<dbReference type="InterPro" id="IPR020821">
    <property type="entry name" value="ENPP1-3/EXOG-like_nuc-like"/>
</dbReference>
<proteinExistence type="predicted"/>
<dbReference type="InterPro" id="IPR040255">
    <property type="entry name" value="Non-specific_endonuclease"/>
</dbReference>
<keyword evidence="5" id="KW-0378">Hydrolase</keyword>
<evidence type="ECO:0000313" key="6">
    <source>
        <dbReference type="Proteomes" id="UP000609172"/>
    </source>
</evidence>
<feature type="domain" description="DNA/RNA non-specific endonuclease/pyrophosphatase/phosphodiesterase" evidence="4">
    <location>
        <begin position="56"/>
        <end position="249"/>
    </location>
</feature>
<dbReference type="SMART" id="SM00892">
    <property type="entry name" value="Endonuclease_NS"/>
    <property type="match status" value="1"/>
</dbReference>
<accession>A0A934PPI6</accession>
<dbReference type="Proteomes" id="UP000609172">
    <property type="component" value="Unassembled WGS sequence"/>
</dbReference>
<protein>
    <submittedName>
        <fullName evidence="5">DNA/RNA non-specific endonuclease</fullName>
    </submittedName>
</protein>
<evidence type="ECO:0000259" key="3">
    <source>
        <dbReference type="SMART" id="SM00477"/>
    </source>
</evidence>
<name>A0A934PPI6_9FLAO</name>
<gene>
    <name evidence="5" type="ORF">I5M07_12595</name>
</gene>
<dbReference type="GO" id="GO:0016787">
    <property type="term" value="F:hydrolase activity"/>
    <property type="evidence" value="ECO:0007669"/>
    <property type="project" value="InterPro"/>
</dbReference>
<comment type="caution">
    <text evidence="5">The sequence shown here is derived from an EMBL/GenBank/DDBJ whole genome shotgun (WGS) entry which is preliminary data.</text>
</comment>
<keyword evidence="6" id="KW-1185">Reference proteome</keyword>
<evidence type="ECO:0000313" key="5">
    <source>
        <dbReference type="EMBL" id="MBK0370670.1"/>
    </source>
</evidence>
<dbReference type="InterPro" id="IPR001604">
    <property type="entry name" value="Endo_G_ENPP1-like_dom"/>
</dbReference>
<dbReference type="PANTHER" id="PTHR13966:SF5">
    <property type="entry name" value="ENDONUCLEASE G, MITOCHONDRIAL"/>
    <property type="match status" value="1"/>
</dbReference>
<dbReference type="GO" id="GO:0004519">
    <property type="term" value="F:endonuclease activity"/>
    <property type="evidence" value="ECO:0007669"/>
    <property type="project" value="UniProtKB-KW"/>
</dbReference>
<dbReference type="PANTHER" id="PTHR13966">
    <property type="entry name" value="ENDONUCLEASE RELATED"/>
    <property type="match status" value="1"/>
</dbReference>
<feature type="active site" description="Proton acceptor" evidence="1">
    <location>
        <position position="118"/>
    </location>
</feature>
<dbReference type="CDD" id="cd00091">
    <property type="entry name" value="NUC"/>
    <property type="match status" value="1"/>
</dbReference>
<dbReference type="EMBL" id="JAEHFV010000005">
    <property type="protein sequence ID" value="MBK0370670.1"/>
    <property type="molecule type" value="Genomic_DNA"/>
</dbReference>
<dbReference type="AlphaFoldDB" id="A0A934PPI6"/>
<dbReference type="InterPro" id="IPR044929">
    <property type="entry name" value="DNA/RNA_non-sp_Endonuclease_sf"/>
</dbReference>
<dbReference type="Gene3D" id="3.40.570.10">
    <property type="entry name" value="Extracellular Endonuclease, subunit A"/>
    <property type="match status" value="1"/>
</dbReference>
<evidence type="ECO:0000256" key="1">
    <source>
        <dbReference type="PIRSR" id="PIRSR640255-1"/>
    </source>
</evidence>